<dbReference type="InterPro" id="IPR050982">
    <property type="entry name" value="Auxin_biosynth/cation_transpt"/>
</dbReference>
<dbReference type="EMBL" id="SOAM01000001">
    <property type="protein sequence ID" value="TDS79955.1"/>
    <property type="molecule type" value="Genomic_DNA"/>
</dbReference>
<proteinExistence type="predicted"/>
<evidence type="ECO:0000256" key="1">
    <source>
        <dbReference type="ARBA" id="ARBA00023002"/>
    </source>
</evidence>
<dbReference type="PANTHER" id="PTHR43539">
    <property type="entry name" value="FLAVIN-BINDING MONOOXYGENASE-LIKE PROTEIN (AFU_ORTHOLOGUE AFUA_4G09220)"/>
    <property type="match status" value="1"/>
</dbReference>
<dbReference type="PRINTS" id="PR00469">
    <property type="entry name" value="PNDRDTASEII"/>
</dbReference>
<dbReference type="SUPFAM" id="SSF51905">
    <property type="entry name" value="FAD/NAD(P)-binding domain"/>
    <property type="match status" value="1"/>
</dbReference>
<dbReference type="PRINTS" id="PR00368">
    <property type="entry name" value="FADPNR"/>
</dbReference>
<comment type="caution">
    <text evidence="2">The sequence shown here is derived from an EMBL/GenBank/DDBJ whole genome shotgun (WGS) entry which is preliminary data.</text>
</comment>
<gene>
    <name evidence="2" type="ORF">CLV52_0501</name>
</gene>
<dbReference type="GO" id="GO:0050660">
    <property type="term" value="F:flavin adenine dinucleotide binding"/>
    <property type="evidence" value="ECO:0007669"/>
    <property type="project" value="TreeGrafter"/>
</dbReference>
<dbReference type="PANTHER" id="PTHR43539:SF78">
    <property type="entry name" value="FLAVIN-CONTAINING MONOOXYGENASE"/>
    <property type="match status" value="1"/>
</dbReference>
<dbReference type="AlphaFoldDB" id="A0A4R7FQA5"/>
<dbReference type="InterPro" id="IPR036188">
    <property type="entry name" value="FAD/NAD-bd_sf"/>
</dbReference>
<protein>
    <submittedName>
        <fullName evidence="2">Cation diffusion facilitator CzcD-associated flavoprotein CzcO</fullName>
    </submittedName>
</protein>
<dbReference type="Pfam" id="PF13738">
    <property type="entry name" value="Pyr_redox_3"/>
    <property type="match status" value="1"/>
</dbReference>
<evidence type="ECO:0000313" key="3">
    <source>
        <dbReference type="Proteomes" id="UP000295344"/>
    </source>
</evidence>
<keyword evidence="1" id="KW-0560">Oxidoreductase</keyword>
<name>A0A4R7FQA5_9MICO</name>
<dbReference type="Proteomes" id="UP000295344">
    <property type="component" value="Unassembled WGS sequence"/>
</dbReference>
<dbReference type="RefSeq" id="WP_133764536.1">
    <property type="nucleotide sequence ID" value="NZ_BAAARP010000001.1"/>
</dbReference>
<reference evidence="2 3" key="1">
    <citation type="submission" date="2019-03" db="EMBL/GenBank/DDBJ databases">
        <title>Genomic Encyclopedia of Archaeal and Bacterial Type Strains, Phase II (KMG-II): from individual species to whole genera.</title>
        <authorList>
            <person name="Goeker M."/>
        </authorList>
    </citation>
    <scope>NUCLEOTIDE SEQUENCE [LARGE SCALE GENOMIC DNA]</scope>
    <source>
        <strain evidence="2 3">DSM 24782</strain>
    </source>
</reference>
<accession>A0A4R7FQA5</accession>
<dbReference type="Gene3D" id="3.50.50.60">
    <property type="entry name" value="FAD/NAD(P)-binding domain"/>
    <property type="match status" value="1"/>
</dbReference>
<organism evidence="2 3">
    <name type="scientific">Amnibacterium kyonggiense</name>
    <dbReference type="NCBI Taxonomy" id="595671"/>
    <lineage>
        <taxon>Bacteria</taxon>
        <taxon>Bacillati</taxon>
        <taxon>Actinomycetota</taxon>
        <taxon>Actinomycetes</taxon>
        <taxon>Micrococcales</taxon>
        <taxon>Microbacteriaceae</taxon>
        <taxon>Amnibacterium</taxon>
    </lineage>
</organism>
<dbReference type="GO" id="GO:0004497">
    <property type="term" value="F:monooxygenase activity"/>
    <property type="evidence" value="ECO:0007669"/>
    <property type="project" value="TreeGrafter"/>
</dbReference>
<keyword evidence="3" id="KW-1185">Reference proteome</keyword>
<sequence length="398" mass="42790">MVAVPAHVDVVVIGAGQAGLSVAYYLQRLGVRSGVDQVILDRGPGAGGAWQHRWEALRLGSAHRVHDLPGMRRAGITFETADRSRPARDVVGEYYGHYERFFGLDVRRPVTVAAVYDRGADLVVRTTAGEITTRVVVNATGTWGAPFVPYYPGVRDFAGRQVHTSTYRDAADFAGLRVLVVGGGTSAIGFLLELEGVAAKTFWATRRPVEYLDQGTLDLEAAVAAVDQQDAAARSGRALPSIVSGTGVPKTRRIAAAIERGVLAPRPMFDHLEREAVVWPDGSRERIDAIVWATGFRPDIRHLSPLRLHEKAGGVQVTSGAAERDPRIFFAGYGPTASTIGANRAGRTLARQVFAALGETTAPVEATPDTITAVLQVPKEPDPQDHVAQLMARFFTDA</sequence>
<evidence type="ECO:0000313" key="2">
    <source>
        <dbReference type="EMBL" id="TDS79955.1"/>
    </source>
</evidence>
<dbReference type="OrthoDB" id="178899at2"/>